<organism evidence="2 3">
    <name type="scientific">Orchesella dallaii</name>
    <dbReference type="NCBI Taxonomy" id="48710"/>
    <lineage>
        <taxon>Eukaryota</taxon>
        <taxon>Metazoa</taxon>
        <taxon>Ecdysozoa</taxon>
        <taxon>Arthropoda</taxon>
        <taxon>Hexapoda</taxon>
        <taxon>Collembola</taxon>
        <taxon>Entomobryomorpha</taxon>
        <taxon>Entomobryoidea</taxon>
        <taxon>Orchesellidae</taxon>
        <taxon>Orchesellinae</taxon>
        <taxon>Orchesella</taxon>
    </lineage>
</organism>
<feature type="transmembrane region" description="Helical" evidence="1">
    <location>
        <begin position="86"/>
        <end position="112"/>
    </location>
</feature>
<feature type="transmembrane region" description="Helical" evidence="1">
    <location>
        <begin position="347"/>
        <end position="367"/>
    </location>
</feature>
<dbReference type="Proteomes" id="UP001642540">
    <property type="component" value="Unassembled WGS sequence"/>
</dbReference>
<gene>
    <name evidence="2" type="ORF">ODALV1_LOCUS17195</name>
</gene>
<accession>A0ABP1R0R9</accession>
<dbReference type="EMBL" id="CAXLJM020000052">
    <property type="protein sequence ID" value="CAL8116193.1"/>
    <property type="molecule type" value="Genomic_DNA"/>
</dbReference>
<protein>
    <submittedName>
        <fullName evidence="2">Uncharacterized protein</fullName>
    </submittedName>
</protein>
<keyword evidence="1" id="KW-1133">Transmembrane helix</keyword>
<name>A0ABP1R0R9_9HEXA</name>
<keyword evidence="1" id="KW-0812">Transmembrane</keyword>
<keyword evidence="3" id="KW-1185">Reference proteome</keyword>
<comment type="caution">
    <text evidence="2">The sequence shown here is derived from an EMBL/GenBank/DDBJ whole genome shotgun (WGS) entry which is preliminary data.</text>
</comment>
<sequence length="374" mass="43441">MTTIYLAQIHNMYLHLVNHNDDKERLLVGNVQHSILYEVIGATSYEVKSHMMDDHYRTGYTFSETTSEQPIYCVLKKTLAKSMFEYTIWVIPFPTNLWVLVLVTILLSYVLLYQSGNTKICLGIIAPLFVNQGFNIGLGNSVNLRVILVFSVFFIHNLYCNEITSLMVAPTPLQPFQNLKELVDAGFKFVYSVRSHYSSMDRYENDFNRSGLLKRFNSSFHIIDKFLDETDKARYLVEFNSKYAFLIDNFATSSFKHSVEKEIANANVECKIVPQTLIESLCLRTFYTTNRYWLMLSLQRMKNGGFNYKWESDTKWYHSQKEKRYLEGQQRGISREDGLDLIVLSKITPMLATHAVFCSVGGLILVIERFQRNI</sequence>
<evidence type="ECO:0000256" key="1">
    <source>
        <dbReference type="SAM" id="Phobius"/>
    </source>
</evidence>
<evidence type="ECO:0000313" key="2">
    <source>
        <dbReference type="EMBL" id="CAL8116193.1"/>
    </source>
</evidence>
<keyword evidence="1" id="KW-0472">Membrane</keyword>
<reference evidence="2 3" key="1">
    <citation type="submission" date="2024-08" db="EMBL/GenBank/DDBJ databases">
        <authorList>
            <person name="Cucini C."/>
            <person name="Frati F."/>
        </authorList>
    </citation>
    <scope>NUCLEOTIDE SEQUENCE [LARGE SCALE GENOMIC DNA]</scope>
</reference>
<proteinExistence type="predicted"/>
<evidence type="ECO:0000313" key="3">
    <source>
        <dbReference type="Proteomes" id="UP001642540"/>
    </source>
</evidence>